<evidence type="ECO:0000313" key="3">
    <source>
        <dbReference type="EMBL" id="QGX98792.1"/>
    </source>
</evidence>
<dbReference type="InterPro" id="IPR011990">
    <property type="entry name" value="TPR-like_helical_dom_sf"/>
</dbReference>
<dbReference type="GO" id="GO:0017004">
    <property type="term" value="P:cytochrome complex assembly"/>
    <property type="evidence" value="ECO:0007669"/>
    <property type="project" value="UniProtKB-KW"/>
</dbReference>
<reference evidence="4" key="1">
    <citation type="submission" date="2018-12" db="EMBL/GenBank/DDBJ databases">
        <title>Complete genome sequence of Roseovarius sp. MME-070.</title>
        <authorList>
            <person name="Nam Y.-D."/>
            <person name="Kang J."/>
            <person name="Chung W.-H."/>
            <person name="Park Y.S."/>
        </authorList>
    </citation>
    <scope>NUCLEOTIDE SEQUENCE [LARGE SCALE GENOMIC DNA]</scope>
    <source>
        <strain evidence="4">MME-070</strain>
    </source>
</reference>
<dbReference type="Gene3D" id="1.25.40.10">
    <property type="entry name" value="Tetratricopeptide repeat domain"/>
    <property type="match status" value="1"/>
</dbReference>
<gene>
    <name evidence="3" type="primary">ccmI</name>
    <name evidence="3" type="ORF">EI983_11130</name>
</gene>
<evidence type="ECO:0000313" key="4">
    <source>
        <dbReference type="Proteomes" id="UP000428330"/>
    </source>
</evidence>
<dbReference type="EMBL" id="CP034348">
    <property type="protein sequence ID" value="QGX98792.1"/>
    <property type="molecule type" value="Genomic_DNA"/>
</dbReference>
<dbReference type="SUPFAM" id="SSF48452">
    <property type="entry name" value="TPR-like"/>
    <property type="match status" value="1"/>
</dbReference>
<keyword evidence="4" id="KW-1185">Reference proteome</keyword>
<dbReference type="PANTHER" id="PTHR47870">
    <property type="entry name" value="CYTOCHROME C-TYPE BIOGENESIS PROTEIN CCMH"/>
    <property type="match status" value="1"/>
</dbReference>
<dbReference type="NCBIfam" id="TIGR03142">
    <property type="entry name" value="cytochro_ccmI"/>
    <property type="match status" value="1"/>
</dbReference>
<dbReference type="Proteomes" id="UP000428330">
    <property type="component" value="Chromosome"/>
</dbReference>
<proteinExistence type="predicted"/>
<organism evidence="3 4">
    <name type="scientific">Roseovarius faecimaris</name>
    <dbReference type="NCBI Taxonomy" id="2494550"/>
    <lineage>
        <taxon>Bacteria</taxon>
        <taxon>Pseudomonadati</taxon>
        <taxon>Pseudomonadota</taxon>
        <taxon>Alphaproteobacteria</taxon>
        <taxon>Rhodobacterales</taxon>
        <taxon>Roseobacteraceae</taxon>
        <taxon>Roseovarius</taxon>
    </lineage>
</organism>
<comment type="subcellular location">
    <subcellularLocation>
        <location evidence="1">Cell envelope</location>
    </subcellularLocation>
</comment>
<protein>
    <submittedName>
        <fullName evidence="3">C-type cytochrome biogenesis protein CcmI</fullName>
    </submittedName>
</protein>
<dbReference type="GO" id="GO:0030313">
    <property type="term" value="C:cell envelope"/>
    <property type="evidence" value="ECO:0007669"/>
    <property type="project" value="UniProtKB-SubCell"/>
</dbReference>
<dbReference type="PANTHER" id="PTHR47870:SF1">
    <property type="entry name" value="CYTOCHROME C-TYPE BIOGENESIS PROTEIN CCMH"/>
    <property type="match status" value="1"/>
</dbReference>
<dbReference type="AlphaFoldDB" id="A0A6I6IRE5"/>
<dbReference type="KEGG" id="rom:EI983_11130"/>
<dbReference type="InterPro" id="IPR017560">
    <property type="entry name" value="Cyt_c_biogenesis_CcmI"/>
</dbReference>
<evidence type="ECO:0000256" key="1">
    <source>
        <dbReference type="ARBA" id="ARBA00004196"/>
    </source>
</evidence>
<keyword evidence="2" id="KW-0201">Cytochrome c-type biogenesis</keyword>
<dbReference type="OrthoDB" id="9815847at2"/>
<sequence>MIFWLIILVMGLCVAAVIARAVLTGRTGAITPAAYDLQVYRDQLKEVERDLARGVLTPEEAERLKVEVSRRILAADAQAREGGESGGQPQAVSQVLAGLLVLVLIGGAGFVYSQIGGVVATESFPEPYRDLPIEARLARSEELRANRLSQADAVAEAADLPELPRPEIDPSYQELMEKLRDTVAERPDDAEGLSLLARNEARIGNVEAAIAAQEKLLALLGDEASANEHAFYADQLIVAAGGYVSQEAREVLRTALERNPREPIARYYLAQYFLQVDRPDAAFRTMEALLNDSTPDAPWLPLLRRQIEDVAWRAGVEYQLPPTAEMPGPDAAAMAAAEDMTAEDRQAMIEGMVAQLSYRLATEGGTAQEWARLIRALAVIGKAEQAEAIWQEAETIFGGREEELALIRAAAADAGLGE</sequence>
<dbReference type="GO" id="GO:0005886">
    <property type="term" value="C:plasma membrane"/>
    <property type="evidence" value="ECO:0007669"/>
    <property type="project" value="TreeGrafter"/>
</dbReference>
<evidence type="ECO:0000256" key="2">
    <source>
        <dbReference type="ARBA" id="ARBA00022748"/>
    </source>
</evidence>
<accession>A0A6I6IRE5</accession>
<dbReference type="InterPro" id="IPR051263">
    <property type="entry name" value="C-type_cytochrome_biogenesis"/>
</dbReference>
<name>A0A6I6IRE5_9RHOB</name>
<dbReference type="RefSeq" id="WP_157707476.1">
    <property type="nucleotide sequence ID" value="NZ_CP034348.1"/>
</dbReference>